<name>A0ABN2DHD4_9ACTN</name>
<accession>A0ABN2DHD4</accession>
<dbReference type="EMBL" id="BAAAQD010000066">
    <property type="protein sequence ID" value="GAA1577537.1"/>
    <property type="molecule type" value="Genomic_DNA"/>
</dbReference>
<evidence type="ECO:0000313" key="2">
    <source>
        <dbReference type="Proteomes" id="UP001501470"/>
    </source>
</evidence>
<comment type="caution">
    <text evidence="1">The sequence shown here is derived from an EMBL/GenBank/DDBJ whole genome shotgun (WGS) entry which is preliminary data.</text>
</comment>
<gene>
    <name evidence="1" type="ORF">GCM10009827_119190</name>
</gene>
<dbReference type="Proteomes" id="UP001501470">
    <property type="component" value="Unassembled WGS sequence"/>
</dbReference>
<protein>
    <submittedName>
        <fullName evidence="1">Uncharacterized protein</fullName>
    </submittedName>
</protein>
<keyword evidence="2" id="KW-1185">Reference proteome</keyword>
<evidence type="ECO:0000313" key="1">
    <source>
        <dbReference type="EMBL" id="GAA1577537.1"/>
    </source>
</evidence>
<sequence length="62" mass="6550">MLVLPGHRCVASCSPPRGGGQAGAVRPQPARRHEVWDRDRRVGGCGTVYGYCIGGSMPLSGR</sequence>
<organism evidence="1 2">
    <name type="scientific">Dactylosporangium maewongense</name>
    <dbReference type="NCBI Taxonomy" id="634393"/>
    <lineage>
        <taxon>Bacteria</taxon>
        <taxon>Bacillati</taxon>
        <taxon>Actinomycetota</taxon>
        <taxon>Actinomycetes</taxon>
        <taxon>Micromonosporales</taxon>
        <taxon>Micromonosporaceae</taxon>
        <taxon>Dactylosporangium</taxon>
    </lineage>
</organism>
<reference evidence="1 2" key="1">
    <citation type="journal article" date="2019" name="Int. J. Syst. Evol. Microbiol.">
        <title>The Global Catalogue of Microorganisms (GCM) 10K type strain sequencing project: providing services to taxonomists for standard genome sequencing and annotation.</title>
        <authorList>
            <consortium name="The Broad Institute Genomics Platform"/>
            <consortium name="The Broad Institute Genome Sequencing Center for Infectious Disease"/>
            <person name="Wu L."/>
            <person name="Ma J."/>
        </authorList>
    </citation>
    <scope>NUCLEOTIDE SEQUENCE [LARGE SCALE GENOMIC DNA]</scope>
    <source>
        <strain evidence="1 2">JCM 15933</strain>
    </source>
</reference>
<proteinExistence type="predicted"/>